<reference evidence="2 3" key="1">
    <citation type="submission" date="2017-09" db="EMBL/GenBank/DDBJ databases">
        <title>Large-scale bioinformatics analysis of Bacillus genomes uncovers conserved roles of natural products in bacterial physiology.</title>
        <authorList>
            <consortium name="Agbiome Team Llc"/>
            <person name="Bleich R.M."/>
            <person name="Kirk G.J."/>
            <person name="Santa Maria K.C."/>
            <person name="Allen S.E."/>
            <person name="Farag S."/>
            <person name="Shank E.A."/>
            <person name="Bowers A."/>
        </authorList>
    </citation>
    <scope>NUCLEOTIDE SEQUENCE [LARGE SCALE GENOMIC DNA]</scope>
    <source>
        <strain evidence="2 3">AFS003229</strain>
    </source>
</reference>
<accession>A0AAX0S795</accession>
<proteinExistence type="predicted"/>
<evidence type="ECO:0000313" key="3">
    <source>
        <dbReference type="Proteomes" id="UP000220106"/>
    </source>
</evidence>
<dbReference type="Proteomes" id="UP000260457">
    <property type="component" value="Chromosome"/>
</dbReference>
<dbReference type="KEGG" id="pbut:DTO10_22930"/>
<gene>
    <name evidence="2" type="ORF">CN689_05215</name>
    <name evidence="1" type="ORF">DTO10_22930</name>
</gene>
<evidence type="ECO:0000313" key="1">
    <source>
        <dbReference type="EMBL" id="AXN40947.1"/>
    </source>
</evidence>
<sequence>MVGLIFYLLLLTVVILVPSLYKRYVPVKNVPCEKNNSKEHSAILLDIRAYNQKQDDINRDALNIPYAYLKRFNKEIPHENIHVIASDKLEVNLGLRFLIGKGIKVTSYEISDCVCK</sequence>
<dbReference type="AlphaFoldDB" id="A0AAX0S795"/>
<name>A0AAX0S795_9BACI</name>
<dbReference type="Proteomes" id="UP000220106">
    <property type="component" value="Unassembled WGS sequence"/>
</dbReference>
<dbReference type="EMBL" id="CP030926">
    <property type="protein sequence ID" value="AXN40947.1"/>
    <property type="molecule type" value="Genomic_DNA"/>
</dbReference>
<evidence type="ECO:0000313" key="4">
    <source>
        <dbReference type="Proteomes" id="UP000260457"/>
    </source>
</evidence>
<evidence type="ECO:0000313" key="2">
    <source>
        <dbReference type="EMBL" id="PEJ36330.1"/>
    </source>
</evidence>
<protein>
    <submittedName>
        <fullName evidence="2">Sulfurtransferase</fullName>
    </submittedName>
</protein>
<dbReference type="EMBL" id="NUEQ01000010">
    <property type="protein sequence ID" value="PEJ36330.1"/>
    <property type="molecule type" value="Genomic_DNA"/>
</dbReference>
<keyword evidence="4" id="KW-1185">Reference proteome</keyword>
<organism evidence="2 3">
    <name type="scientific">Peribacillus butanolivorans</name>
    <dbReference type="NCBI Taxonomy" id="421767"/>
    <lineage>
        <taxon>Bacteria</taxon>
        <taxon>Bacillati</taxon>
        <taxon>Bacillota</taxon>
        <taxon>Bacilli</taxon>
        <taxon>Bacillales</taxon>
        <taxon>Bacillaceae</taxon>
        <taxon>Peribacillus</taxon>
    </lineage>
</organism>
<reference evidence="1 4" key="2">
    <citation type="submission" date="2018-07" db="EMBL/GenBank/DDBJ databases">
        <title>The molecular basis for the intramolecular migration of carboxyl group in the catabolism of para-hydroxybenzoate via gentisate.</title>
        <authorList>
            <person name="Zhao H."/>
            <person name="Xu Y."/>
            <person name="Lin S."/>
            <person name="Spain J.C."/>
            <person name="Zhou N.-Y."/>
        </authorList>
    </citation>
    <scope>NUCLEOTIDE SEQUENCE [LARGE SCALE GENOMIC DNA]</scope>
    <source>
        <strain evidence="1 4">PHB-7a</strain>
    </source>
</reference>